<keyword evidence="3" id="KW-1185">Reference proteome</keyword>
<name>A0A9W6EZT9_9CHLO</name>
<dbReference type="EMBL" id="BRXU01000004">
    <property type="protein sequence ID" value="GLC51117.1"/>
    <property type="molecule type" value="Genomic_DNA"/>
</dbReference>
<dbReference type="OrthoDB" id="536225at2759"/>
<evidence type="ECO:0000313" key="3">
    <source>
        <dbReference type="Proteomes" id="UP001165080"/>
    </source>
</evidence>
<proteinExistence type="predicted"/>
<dbReference type="Proteomes" id="UP001165080">
    <property type="component" value="Unassembled WGS sequence"/>
</dbReference>
<feature type="region of interest" description="Disordered" evidence="1">
    <location>
        <begin position="77"/>
        <end position="101"/>
    </location>
</feature>
<comment type="caution">
    <text evidence="2">The sequence shown here is derived from an EMBL/GenBank/DDBJ whole genome shotgun (WGS) entry which is preliminary data.</text>
</comment>
<dbReference type="AlphaFoldDB" id="A0A9W6EZT9"/>
<sequence length="127" mass="13458">MGKSKGKGKRKKSEFDDFFEKKDDGWVSGVSAMALDGEPASAPTSTAAGEIADMEVGDAPSAKGGKGTSLGVQKISMKAVRGQRTKAQKFRKGKQAEKATARAEKAVVRIGAKTAHKQKKNSLKTIY</sequence>
<evidence type="ECO:0000256" key="1">
    <source>
        <dbReference type="SAM" id="MobiDB-lite"/>
    </source>
</evidence>
<gene>
    <name evidence="2" type="primary">PLESTMB000387</name>
    <name evidence="2" type="ORF">PLESTB_000467600</name>
</gene>
<reference evidence="2 3" key="1">
    <citation type="journal article" date="2023" name="Commun. Biol.">
        <title>Reorganization of the ancestral sex-determining regions during the evolution of trioecy in Pleodorina starrii.</title>
        <authorList>
            <person name="Takahashi K."/>
            <person name="Suzuki S."/>
            <person name="Kawai-Toyooka H."/>
            <person name="Yamamoto K."/>
            <person name="Hamaji T."/>
            <person name="Ootsuki R."/>
            <person name="Yamaguchi H."/>
            <person name="Kawachi M."/>
            <person name="Higashiyama T."/>
            <person name="Nozaki H."/>
        </authorList>
    </citation>
    <scope>NUCLEOTIDE SEQUENCE [LARGE SCALE GENOMIC DNA]</scope>
    <source>
        <strain evidence="2 3">NIES-4479</strain>
    </source>
</reference>
<evidence type="ECO:0000313" key="2">
    <source>
        <dbReference type="EMBL" id="GLC51117.1"/>
    </source>
</evidence>
<feature type="compositionally biased region" description="Basic residues" evidence="1">
    <location>
        <begin position="81"/>
        <end position="93"/>
    </location>
</feature>
<protein>
    <submittedName>
        <fullName evidence="2">Uncharacterized protein</fullName>
    </submittedName>
</protein>
<organism evidence="2 3">
    <name type="scientific">Pleodorina starrii</name>
    <dbReference type="NCBI Taxonomy" id="330485"/>
    <lineage>
        <taxon>Eukaryota</taxon>
        <taxon>Viridiplantae</taxon>
        <taxon>Chlorophyta</taxon>
        <taxon>core chlorophytes</taxon>
        <taxon>Chlorophyceae</taxon>
        <taxon>CS clade</taxon>
        <taxon>Chlamydomonadales</taxon>
        <taxon>Volvocaceae</taxon>
        <taxon>Pleodorina</taxon>
    </lineage>
</organism>
<accession>A0A9W6EZT9</accession>